<dbReference type="GO" id="GO:0000272">
    <property type="term" value="P:polysaccharide catabolic process"/>
    <property type="evidence" value="ECO:0007669"/>
    <property type="project" value="InterPro"/>
</dbReference>
<dbReference type="AlphaFoldDB" id="A0A2M7TXJ2"/>
<dbReference type="InterPro" id="IPR008965">
    <property type="entry name" value="CBM2/CBM3_carb-bd_dom_sf"/>
</dbReference>
<keyword evidence="2" id="KW-0812">Transmembrane</keyword>
<proteinExistence type="predicted"/>
<dbReference type="Gene3D" id="2.60.40.4130">
    <property type="match status" value="1"/>
</dbReference>
<dbReference type="Gene3D" id="2.60.40.680">
    <property type="match status" value="1"/>
</dbReference>
<dbReference type="InterPro" id="IPR016134">
    <property type="entry name" value="Dockerin_dom"/>
</dbReference>
<evidence type="ECO:0000256" key="2">
    <source>
        <dbReference type="SAM" id="Phobius"/>
    </source>
</evidence>
<dbReference type="InterPro" id="IPR036439">
    <property type="entry name" value="Dockerin_dom_sf"/>
</dbReference>
<dbReference type="EMBL" id="PFOB01000052">
    <property type="protein sequence ID" value="PIZ62540.1"/>
    <property type="molecule type" value="Genomic_DNA"/>
</dbReference>
<dbReference type="SUPFAM" id="SSF63446">
    <property type="entry name" value="Type I dockerin domain"/>
    <property type="match status" value="1"/>
</dbReference>
<dbReference type="Proteomes" id="UP000228503">
    <property type="component" value="Unassembled WGS sequence"/>
</dbReference>
<evidence type="ECO:0000313" key="5">
    <source>
        <dbReference type="Proteomes" id="UP000228503"/>
    </source>
</evidence>
<accession>A0A2M7TXJ2</accession>
<dbReference type="CDD" id="cd08547">
    <property type="entry name" value="Type_II_cohesin"/>
    <property type="match status" value="1"/>
</dbReference>
<feature type="domain" description="Dockerin" evidence="3">
    <location>
        <begin position="556"/>
        <end position="620"/>
    </location>
</feature>
<organism evidence="4 5">
    <name type="scientific">Candidatus Roizmanbacteria bacterium CG_4_10_14_0_2_um_filter_39_13</name>
    <dbReference type="NCBI Taxonomy" id="1974825"/>
    <lineage>
        <taxon>Bacteria</taxon>
        <taxon>Candidatus Roizmaniibacteriota</taxon>
    </lineage>
</organism>
<evidence type="ECO:0000259" key="3">
    <source>
        <dbReference type="PROSITE" id="PS51766"/>
    </source>
</evidence>
<feature type="compositionally biased region" description="Low complexity" evidence="1">
    <location>
        <begin position="263"/>
        <end position="273"/>
    </location>
</feature>
<dbReference type="Pfam" id="PF00963">
    <property type="entry name" value="Cohesin"/>
    <property type="match status" value="1"/>
</dbReference>
<name>A0A2M7TXJ2_9BACT</name>
<comment type="caution">
    <text evidence="4">The sequence shown here is derived from an EMBL/GenBank/DDBJ whole genome shotgun (WGS) entry which is preliminary data.</text>
</comment>
<dbReference type="SUPFAM" id="SSF49384">
    <property type="entry name" value="Carbohydrate-binding domain"/>
    <property type="match status" value="2"/>
</dbReference>
<evidence type="ECO:0000313" key="4">
    <source>
        <dbReference type="EMBL" id="PIZ62540.1"/>
    </source>
</evidence>
<dbReference type="PROSITE" id="PS51766">
    <property type="entry name" value="DOCKERIN"/>
    <property type="match status" value="1"/>
</dbReference>
<feature type="transmembrane region" description="Helical" evidence="2">
    <location>
        <begin position="28"/>
        <end position="46"/>
    </location>
</feature>
<protein>
    <recommendedName>
        <fullName evidence="3">Dockerin domain-containing protein</fullName>
    </recommendedName>
</protein>
<feature type="region of interest" description="Disordered" evidence="1">
    <location>
        <begin position="254"/>
        <end position="273"/>
    </location>
</feature>
<keyword evidence="2" id="KW-1133">Transmembrane helix</keyword>
<gene>
    <name evidence="4" type="ORF">COY16_04085</name>
</gene>
<evidence type="ECO:0000256" key="1">
    <source>
        <dbReference type="SAM" id="MobiDB-lite"/>
    </source>
</evidence>
<dbReference type="GO" id="GO:0030246">
    <property type="term" value="F:carbohydrate binding"/>
    <property type="evidence" value="ECO:0007669"/>
    <property type="project" value="InterPro"/>
</dbReference>
<reference evidence="5" key="1">
    <citation type="submission" date="2017-09" db="EMBL/GenBank/DDBJ databases">
        <title>Depth-based differentiation of microbial function through sediment-hosted aquifers and enrichment of novel symbionts in the deep terrestrial subsurface.</title>
        <authorList>
            <person name="Probst A.J."/>
            <person name="Ladd B."/>
            <person name="Jarett J.K."/>
            <person name="Geller-Mcgrath D.E."/>
            <person name="Sieber C.M.K."/>
            <person name="Emerson J.B."/>
            <person name="Anantharaman K."/>
            <person name="Thomas B.C."/>
            <person name="Malmstrom R."/>
            <person name="Stieglmeier M."/>
            <person name="Klingl A."/>
            <person name="Woyke T."/>
            <person name="Ryan C.M."/>
            <person name="Banfield J.F."/>
        </authorList>
    </citation>
    <scope>NUCLEOTIDE SEQUENCE [LARGE SCALE GENOMIC DNA]</scope>
</reference>
<keyword evidence="2" id="KW-0472">Membrane</keyword>
<sequence length="620" mass="66869">MDKTPIQAQSIRHLHFSMPKIPHISKKYLGFGIVGIVLFIGLIWYISPFVQKFFAGLNPPIEASLIPEKEEVYVDEEFQVSMRLTSREASALELYLSYDGAIFSYATEFGEESGFSQVTKDYFLSPLIEEVVPSSGGSIKTLHLLLVSHQGQLDAVQFNLKFKALKEGVSDFITESETRVAGSSDDDTATYFELPENVMTKVTVIGTGTDPGTCACSGETVSSDTCSSGYGPVCSAVDADQSCVCQALDPTPTYTPAPDNSITPEEGTPTPTTGVPSNAATLKMLPISSNVILPKEFDVSVIVNSGTEEIMGTDTYIAYDKEFLEVKSVLKGEHFAVINHTPFEGKLYIAATVANQGEFTKGTGTVATITFLSKKIGTTKLTFICDPSKPGSSSVIKNDISATNIIDCNNMSDHTIEILEGASSPANTQIPTQPVGGARGDVELKIKVRFQGVTTQPAEAYRTLNTRVILAAGDKSYREEKVIPFEADGDGLWSGTFSAKNVALGAKYAIYIKGPKHLMKKICEATPTESVSGTYDCSAEKIDLKAGTQDMDMSKIILLVGDIPVQNGIIDSVDAVYVRNNFGSTTSSSVSRGDLNLDGIVHAQDMVLMLKALEFKYDEK</sequence>
<dbReference type="InterPro" id="IPR002102">
    <property type="entry name" value="Cohesin_dom"/>
</dbReference>